<accession>A0A2A2J7U0</accession>
<feature type="domain" description="Protein kinase" evidence="2">
    <location>
        <begin position="36"/>
        <end position="303"/>
    </location>
</feature>
<sequence>MSIDLESVEGSNSSGCSIEDKLPTKNCLIRGKEGQYAIGRKIAQGRYGAVFEVLRKADGKRLACKLEVCETHSHGLDQDYVIMNKGAKKGCQYLIHMLDRGKIEEYFKFIIMPLLGDNLMSIKNMFEDGRLSLSSGLRLSYHALFSLQELHNTLHFVHRDIKPSNFCLPAHYNEHNIKLILIDYGICRSFKDKNGEWKNPRENVPFRGTTRYASLAAHYGKEQSPKDDLEAWFYMMVEFINGTLPWSDTHKDDRNVVKELKEKVATNEGHHMIMKYCPRVEFRRIQTYIQGLHYQSTPDYNFLFDMLLLAMRNNQITLEEKYDWQDN</sequence>
<keyword evidence="4" id="KW-1185">Reference proteome</keyword>
<comment type="caution">
    <text evidence="3">The sequence shown here is derived from an EMBL/GenBank/DDBJ whole genome shotgun (WGS) entry which is preliminary data.</text>
</comment>
<dbReference type="EMBL" id="LIAE01010616">
    <property type="protein sequence ID" value="PAV57850.1"/>
    <property type="molecule type" value="Genomic_DNA"/>
</dbReference>
<dbReference type="Proteomes" id="UP000218231">
    <property type="component" value="Unassembled WGS sequence"/>
</dbReference>
<dbReference type="InterPro" id="IPR011009">
    <property type="entry name" value="Kinase-like_dom_sf"/>
</dbReference>
<dbReference type="AlphaFoldDB" id="A0A2A2J7U0"/>
<protein>
    <recommendedName>
        <fullName evidence="1">non-specific serine/threonine protein kinase</fullName>
        <ecNumber evidence="1">2.7.11.1</ecNumber>
    </recommendedName>
</protein>
<name>A0A2A2J7U0_9BILA</name>
<dbReference type="InterPro" id="IPR000719">
    <property type="entry name" value="Prot_kinase_dom"/>
</dbReference>
<evidence type="ECO:0000259" key="2">
    <source>
        <dbReference type="PROSITE" id="PS50011"/>
    </source>
</evidence>
<dbReference type="InterPro" id="IPR008271">
    <property type="entry name" value="Ser/Thr_kinase_AS"/>
</dbReference>
<evidence type="ECO:0000313" key="3">
    <source>
        <dbReference type="EMBL" id="PAV57850.1"/>
    </source>
</evidence>
<dbReference type="GO" id="GO:0005524">
    <property type="term" value="F:ATP binding"/>
    <property type="evidence" value="ECO:0007669"/>
    <property type="project" value="InterPro"/>
</dbReference>
<dbReference type="GO" id="GO:0004674">
    <property type="term" value="F:protein serine/threonine kinase activity"/>
    <property type="evidence" value="ECO:0007669"/>
    <property type="project" value="UniProtKB-EC"/>
</dbReference>
<proteinExistence type="predicted"/>
<dbReference type="PANTHER" id="PTHR11909">
    <property type="entry name" value="CASEIN KINASE-RELATED"/>
    <property type="match status" value="1"/>
</dbReference>
<evidence type="ECO:0000313" key="4">
    <source>
        <dbReference type="Proteomes" id="UP000218231"/>
    </source>
</evidence>
<dbReference type="Pfam" id="PF00069">
    <property type="entry name" value="Pkinase"/>
    <property type="match status" value="1"/>
</dbReference>
<dbReference type="InterPro" id="IPR050235">
    <property type="entry name" value="CK1_Ser-Thr_kinase"/>
</dbReference>
<reference evidence="3 4" key="1">
    <citation type="journal article" date="2017" name="Curr. Biol.">
        <title>Genome architecture and evolution of a unichromosomal asexual nematode.</title>
        <authorList>
            <person name="Fradin H."/>
            <person name="Zegar C."/>
            <person name="Gutwein M."/>
            <person name="Lucas J."/>
            <person name="Kovtun M."/>
            <person name="Corcoran D."/>
            <person name="Baugh L.R."/>
            <person name="Kiontke K."/>
            <person name="Gunsalus K."/>
            <person name="Fitch D.H."/>
            <person name="Piano F."/>
        </authorList>
    </citation>
    <scope>NUCLEOTIDE SEQUENCE [LARGE SCALE GENOMIC DNA]</scope>
    <source>
        <strain evidence="3">PF1309</strain>
    </source>
</reference>
<dbReference type="OrthoDB" id="2687620at2759"/>
<dbReference type="SUPFAM" id="SSF56112">
    <property type="entry name" value="Protein kinase-like (PK-like)"/>
    <property type="match status" value="1"/>
</dbReference>
<dbReference type="SMART" id="SM00220">
    <property type="entry name" value="S_TKc"/>
    <property type="match status" value="1"/>
</dbReference>
<dbReference type="STRING" id="2018661.A0A2A2J7U0"/>
<evidence type="ECO:0000256" key="1">
    <source>
        <dbReference type="ARBA" id="ARBA00012513"/>
    </source>
</evidence>
<dbReference type="EC" id="2.7.11.1" evidence="1"/>
<organism evidence="3 4">
    <name type="scientific">Diploscapter pachys</name>
    <dbReference type="NCBI Taxonomy" id="2018661"/>
    <lineage>
        <taxon>Eukaryota</taxon>
        <taxon>Metazoa</taxon>
        <taxon>Ecdysozoa</taxon>
        <taxon>Nematoda</taxon>
        <taxon>Chromadorea</taxon>
        <taxon>Rhabditida</taxon>
        <taxon>Rhabditina</taxon>
        <taxon>Rhabditomorpha</taxon>
        <taxon>Rhabditoidea</taxon>
        <taxon>Rhabditidae</taxon>
        <taxon>Diploscapter</taxon>
    </lineage>
</organism>
<dbReference type="Gene3D" id="1.10.510.10">
    <property type="entry name" value="Transferase(Phosphotransferase) domain 1"/>
    <property type="match status" value="1"/>
</dbReference>
<dbReference type="PROSITE" id="PS00108">
    <property type="entry name" value="PROTEIN_KINASE_ST"/>
    <property type="match status" value="1"/>
</dbReference>
<gene>
    <name evidence="3" type="ORF">WR25_16505</name>
</gene>
<dbReference type="PROSITE" id="PS50011">
    <property type="entry name" value="PROTEIN_KINASE_DOM"/>
    <property type="match status" value="1"/>
</dbReference>